<evidence type="ECO:0000313" key="1">
    <source>
        <dbReference type="EMBL" id="KAG9225098.1"/>
    </source>
</evidence>
<evidence type="ECO:0000313" key="2">
    <source>
        <dbReference type="Proteomes" id="UP000824881"/>
    </source>
</evidence>
<keyword evidence="2" id="KW-1185">Reference proteome</keyword>
<dbReference type="Proteomes" id="UP000824881">
    <property type="component" value="Unassembled WGS sequence"/>
</dbReference>
<comment type="caution">
    <text evidence="1">The sequence shown here is derived from an EMBL/GenBank/DDBJ whole genome shotgun (WGS) entry which is preliminary data.</text>
</comment>
<proteinExistence type="predicted"/>
<dbReference type="EMBL" id="WQMT02000003">
    <property type="protein sequence ID" value="KAG9225098.1"/>
    <property type="molecule type" value="Genomic_DNA"/>
</dbReference>
<name>A0ACB7J3G8_PLECO</name>
<gene>
    <name evidence="1" type="ORF">CCMSSC00406_0008738</name>
</gene>
<accession>A0ACB7J3G8</accession>
<protein>
    <submittedName>
        <fullName evidence="1">Uncharacterized protein</fullName>
    </submittedName>
</protein>
<sequence>MSEARMHPYTLAPPKFKSGVLTPGVQDSAARRLRGKANTMPLLQRAGSFSAHPPSQRHFLTTVASKYGTAKDTSPGVDPWDEKKGPNDEGAILHAISAETNRDGSTYDGIDWGGERVAEEITAEIAKLEAESKKVTHFSITGYSLGGLLSRYVIGILHQRGFFEHIQPVNFNTIATPHIGIPRYPSFLSSVVSKLGSKLLSRTGEQFYCVDQWSTNGRPLLDVMADPEQIFYKALSKFQHLRIYANAANDITVPYVTGAIELEDPFADLAASGVHLEIDHDYPPLIKYYSVPSVAPGPVAKPRVFSSEWFHSEKEKKRPILPPHLMPRFPLNLADRMSASGLRNLAINSHSREEASRLRNEELWLTARKFPNVIIAGPEQLRAKEFEKALADRQFYDRISGLGFDEVHLLNSWGSSFRKDFQQMGFLKARMREDHNPWILTTATLDSRSSRARIRLLEESAKSEKTERQKLIHIIAQLEQEVEGAVVDIIDDTAAMSLDTPLPDNCGESGRNTPSEQASEEDEVLRAAITSHLAATGDTTTQVPVPPPARKSKSRRCCSKHSDKPSGQPDLTPLQRTMVSNLNKLPIVKVLAYFQGTRNAHGVIICRDVDRFEVMRAGAHVVRHWADSLVFVNDVTVPYVTGAIELQDPFADTASSGVQIELDERYPPIISKYALPPNPVKPPTLSRDWFRRFNPSSKGLFLPLQNIKLPLHKKIALYTLLPVLLALGVSFALRRFKRDSKTSRSRLRDLESDASRSRRLVYIFEQLEHRAEDVVIDVLEGVRQSGSNGVVSSAVPPQGVEASQNTTINGVSELTSSNTALAAHSAVSPSLPLPDRPQLRRTIDQPKLTDVQRRMVEQLNRLPLIKTLAYFHEARNAHALIVCRDADYFPEMRAGRNVVKYWSNVFVV</sequence>
<reference evidence="1 2" key="1">
    <citation type="journal article" date="2021" name="Appl. Environ. Microbiol.">
        <title>Genetic linkage and physical mapping for an oyster mushroom Pleurotus cornucopiae and QTL analysis for the trait cap color.</title>
        <authorList>
            <person name="Zhang Y."/>
            <person name="Gao W."/>
            <person name="Sonnenberg A."/>
            <person name="Chen Q."/>
            <person name="Zhang J."/>
            <person name="Huang C."/>
        </authorList>
    </citation>
    <scope>NUCLEOTIDE SEQUENCE [LARGE SCALE GENOMIC DNA]</scope>
    <source>
        <strain evidence="1">CCMSSC00406</strain>
    </source>
</reference>
<organism evidence="1 2">
    <name type="scientific">Pleurotus cornucopiae</name>
    <name type="common">Cornucopia mushroom</name>
    <dbReference type="NCBI Taxonomy" id="5321"/>
    <lineage>
        <taxon>Eukaryota</taxon>
        <taxon>Fungi</taxon>
        <taxon>Dikarya</taxon>
        <taxon>Basidiomycota</taxon>
        <taxon>Agaricomycotina</taxon>
        <taxon>Agaricomycetes</taxon>
        <taxon>Agaricomycetidae</taxon>
        <taxon>Agaricales</taxon>
        <taxon>Pleurotineae</taxon>
        <taxon>Pleurotaceae</taxon>
        <taxon>Pleurotus</taxon>
    </lineage>
</organism>